<evidence type="ECO:0000313" key="1">
    <source>
        <dbReference type="EMBL" id="GFE54898.1"/>
    </source>
</evidence>
<reference evidence="1" key="1">
    <citation type="submission" date="2019-12" db="EMBL/GenBank/DDBJ databases">
        <title>Genome sequence of Babesia ovis.</title>
        <authorList>
            <person name="Yamagishi J."/>
            <person name="Sevinc F."/>
            <person name="Xuan X."/>
        </authorList>
    </citation>
    <scope>NUCLEOTIDE SEQUENCE</scope>
    <source>
        <strain evidence="1">Selcuk</strain>
    </source>
</reference>
<gene>
    <name evidence="1" type="ORF">BaOVIS_023020</name>
</gene>
<dbReference type="AlphaFoldDB" id="A0A9W5WVF4"/>
<evidence type="ECO:0000313" key="2">
    <source>
        <dbReference type="Proteomes" id="UP001057455"/>
    </source>
</evidence>
<dbReference type="Proteomes" id="UP001057455">
    <property type="component" value="Unassembled WGS sequence"/>
</dbReference>
<dbReference type="EMBL" id="BLIY01000017">
    <property type="protein sequence ID" value="GFE54898.1"/>
    <property type="molecule type" value="Genomic_DNA"/>
</dbReference>
<keyword evidence="2" id="KW-1185">Reference proteome</keyword>
<sequence length="78" mass="8956">MNSIAAKRIDRMLTFRPMPLSKLAKVELKYSRVNECASGFVKDLVPLMAYGNKHIEFKTQTLETEEPEYCNLLMSKVS</sequence>
<dbReference type="OrthoDB" id="365760at2759"/>
<accession>A0A9W5WVF4</accession>
<name>A0A9W5WVF4_BABOV</name>
<proteinExistence type="predicted"/>
<comment type="caution">
    <text evidence="1">The sequence shown here is derived from an EMBL/GenBank/DDBJ whole genome shotgun (WGS) entry which is preliminary data.</text>
</comment>
<organism evidence="1 2">
    <name type="scientific">Babesia ovis</name>
    <dbReference type="NCBI Taxonomy" id="5869"/>
    <lineage>
        <taxon>Eukaryota</taxon>
        <taxon>Sar</taxon>
        <taxon>Alveolata</taxon>
        <taxon>Apicomplexa</taxon>
        <taxon>Aconoidasida</taxon>
        <taxon>Piroplasmida</taxon>
        <taxon>Babesiidae</taxon>
        <taxon>Babesia</taxon>
    </lineage>
</organism>
<protein>
    <submittedName>
        <fullName evidence="1">Uncharacterized protein</fullName>
    </submittedName>
</protein>